<dbReference type="AlphaFoldDB" id="A0AA86N2K0"/>
<accession>A0AA86N2K0</accession>
<reference evidence="1" key="1">
    <citation type="submission" date="2022-10" db="EMBL/GenBank/DDBJ databases">
        <authorList>
            <person name="Koch H."/>
        </authorList>
    </citation>
    <scope>NUCLEOTIDE SEQUENCE</scope>
    <source>
        <strain evidence="1">DNF</strain>
    </source>
</reference>
<evidence type="ECO:0000313" key="2">
    <source>
        <dbReference type="Proteomes" id="UP001179121"/>
    </source>
</evidence>
<organism evidence="1 2">
    <name type="scientific">Nitrospira tepida</name>
    <dbReference type="NCBI Taxonomy" id="2973512"/>
    <lineage>
        <taxon>Bacteria</taxon>
        <taxon>Pseudomonadati</taxon>
        <taxon>Nitrospirota</taxon>
        <taxon>Nitrospiria</taxon>
        <taxon>Nitrospirales</taxon>
        <taxon>Nitrospiraceae</taxon>
        <taxon>Nitrospira</taxon>
    </lineage>
</organism>
<keyword evidence="2" id="KW-1185">Reference proteome</keyword>
<name>A0AA86N2K0_9BACT</name>
<dbReference type="SUPFAM" id="SSF49503">
    <property type="entry name" value="Cupredoxins"/>
    <property type="match status" value="1"/>
</dbReference>
<dbReference type="InterPro" id="IPR008972">
    <property type="entry name" value="Cupredoxin"/>
</dbReference>
<dbReference type="EMBL" id="OX365700">
    <property type="protein sequence ID" value="CAI4033524.1"/>
    <property type="molecule type" value="Genomic_DNA"/>
</dbReference>
<dbReference type="KEGG" id="nti:DNFV4_03963"/>
<dbReference type="Proteomes" id="UP001179121">
    <property type="component" value="Chromosome"/>
</dbReference>
<sequence length="156" mass="17650">MTRVTRISFAVLTGLLLLNFSAPSWGKDIYFVARDFEGNRSVWHTDSMLLERPADRAEELTFVLENPTDTEHAFVMPGVQMITREQVLMPESGSDIAEPMRIPYVEPMTVTVKPGESKRLRVHATDLFAPKSTGVAFRFFCTIHKDVHQAGSMFVM</sequence>
<proteinExistence type="predicted"/>
<dbReference type="RefSeq" id="WP_289270809.1">
    <property type="nucleotide sequence ID" value="NZ_OX365700.1"/>
</dbReference>
<evidence type="ECO:0000313" key="1">
    <source>
        <dbReference type="EMBL" id="CAI4033524.1"/>
    </source>
</evidence>
<gene>
    <name evidence="1" type="ORF">DNFV4_03963</name>
</gene>
<protein>
    <submittedName>
        <fullName evidence="1">Uncharacterized protein</fullName>
    </submittedName>
</protein>